<sequence>MTSYSLPHRLYNRTVETERSQKKNLKIELLIKITWQILEKFTSRSNSKKFG</sequence>
<reference evidence="2" key="1">
    <citation type="journal article" date="2006" name="PLoS Biol.">
        <title>Macronuclear genome sequence of the ciliate Tetrahymena thermophila, a model eukaryote.</title>
        <authorList>
            <person name="Eisen J.A."/>
            <person name="Coyne R.S."/>
            <person name="Wu M."/>
            <person name="Wu D."/>
            <person name="Thiagarajan M."/>
            <person name="Wortman J.R."/>
            <person name="Badger J.H."/>
            <person name="Ren Q."/>
            <person name="Amedeo P."/>
            <person name="Jones K.M."/>
            <person name="Tallon L.J."/>
            <person name="Delcher A.L."/>
            <person name="Salzberg S.L."/>
            <person name="Silva J.C."/>
            <person name="Haas B.J."/>
            <person name="Majoros W.H."/>
            <person name="Farzad M."/>
            <person name="Carlton J.M."/>
            <person name="Smith R.K. Jr."/>
            <person name="Garg J."/>
            <person name="Pearlman R.E."/>
            <person name="Karrer K.M."/>
            <person name="Sun L."/>
            <person name="Manning G."/>
            <person name="Elde N.C."/>
            <person name="Turkewitz A.P."/>
            <person name="Asai D.J."/>
            <person name="Wilkes D.E."/>
            <person name="Wang Y."/>
            <person name="Cai H."/>
            <person name="Collins K."/>
            <person name="Stewart B.A."/>
            <person name="Lee S.R."/>
            <person name="Wilamowska K."/>
            <person name="Weinberg Z."/>
            <person name="Ruzzo W.L."/>
            <person name="Wloga D."/>
            <person name="Gaertig J."/>
            <person name="Frankel J."/>
            <person name="Tsao C.-C."/>
            <person name="Gorovsky M.A."/>
            <person name="Keeling P.J."/>
            <person name="Waller R.F."/>
            <person name="Patron N.J."/>
            <person name="Cherry J.M."/>
            <person name="Stover N.A."/>
            <person name="Krieger C.J."/>
            <person name="del Toro C."/>
            <person name="Ryder H.F."/>
            <person name="Williamson S.C."/>
            <person name="Barbeau R.A."/>
            <person name="Hamilton E.P."/>
            <person name="Orias E."/>
        </authorList>
    </citation>
    <scope>NUCLEOTIDE SEQUENCE [LARGE SCALE GENOMIC DNA]</scope>
    <source>
        <strain evidence="2">SB210</strain>
    </source>
</reference>
<accession>Q22YK6</accession>
<dbReference type="AlphaFoldDB" id="Q22YK6"/>
<dbReference type="GeneID" id="7836503"/>
<dbReference type="KEGG" id="tet:TTHERM_00602890"/>
<dbReference type="RefSeq" id="XP_001010524.2">
    <property type="nucleotide sequence ID" value="XM_001010524.2"/>
</dbReference>
<keyword evidence="2" id="KW-1185">Reference proteome</keyword>
<organism evidence="1 2">
    <name type="scientific">Tetrahymena thermophila (strain SB210)</name>
    <dbReference type="NCBI Taxonomy" id="312017"/>
    <lineage>
        <taxon>Eukaryota</taxon>
        <taxon>Sar</taxon>
        <taxon>Alveolata</taxon>
        <taxon>Ciliophora</taxon>
        <taxon>Intramacronucleata</taxon>
        <taxon>Oligohymenophorea</taxon>
        <taxon>Hymenostomatida</taxon>
        <taxon>Tetrahymenina</taxon>
        <taxon>Tetrahymenidae</taxon>
        <taxon>Tetrahymena</taxon>
    </lineage>
</organism>
<evidence type="ECO:0000313" key="2">
    <source>
        <dbReference type="Proteomes" id="UP000009168"/>
    </source>
</evidence>
<gene>
    <name evidence="1" type="ORF">TTHERM_00602890</name>
</gene>
<name>Q22YK6_TETTS</name>
<dbReference type="InParanoid" id="Q22YK6"/>
<evidence type="ECO:0000313" key="1">
    <source>
        <dbReference type="EMBL" id="EAR90279.2"/>
    </source>
</evidence>
<protein>
    <submittedName>
        <fullName evidence="1">Uncharacterized protein</fullName>
    </submittedName>
</protein>
<dbReference type="EMBL" id="GG662800">
    <property type="protein sequence ID" value="EAR90279.2"/>
    <property type="molecule type" value="Genomic_DNA"/>
</dbReference>
<dbReference type="Proteomes" id="UP000009168">
    <property type="component" value="Unassembled WGS sequence"/>
</dbReference>
<dbReference type="HOGENOM" id="CLU_2126087_0_0_1"/>
<proteinExistence type="predicted"/>